<evidence type="ECO:0000256" key="1">
    <source>
        <dbReference type="ARBA" id="ARBA00001554"/>
    </source>
</evidence>
<comment type="catalytic activity">
    <reaction evidence="1">
        <text>(4aS,6R)-4a-hydroxy-L-erythro-5,6,7,8-tetrahydrobiopterin = (6R)-L-erythro-6,7-dihydrobiopterin + H2O</text>
        <dbReference type="Rhea" id="RHEA:11920"/>
        <dbReference type="ChEBI" id="CHEBI:15377"/>
        <dbReference type="ChEBI" id="CHEBI:15642"/>
        <dbReference type="ChEBI" id="CHEBI:43120"/>
        <dbReference type="EC" id="4.2.1.96"/>
    </reaction>
</comment>
<evidence type="ECO:0000256" key="2">
    <source>
        <dbReference type="ARBA" id="ARBA00006472"/>
    </source>
</evidence>
<keyword evidence="8" id="KW-1185">Reference proteome</keyword>
<dbReference type="Pfam" id="PF18029">
    <property type="entry name" value="Glyoxalase_6"/>
    <property type="match status" value="1"/>
</dbReference>
<dbReference type="InterPro" id="IPR041581">
    <property type="entry name" value="Glyoxalase_6"/>
</dbReference>
<evidence type="ECO:0000256" key="4">
    <source>
        <dbReference type="ARBA" id="ARBA00021735"/>
    </source>
</evidence>
<dbReference type="Gene3D" id="3.30.1360.20">
    <property type="entry name" value="Transcriptional coactivator/pterin dehydratase"/>
    <property type="match status" value="1"/>
</dbReference>
<protein>
    <recommendedName>
        <fullName evidence="4">Putative pterin-4-alpha-carbinolamine dehydratase</fullName>
        <ecNumber evidence="3">4.2.1.96</ecNumber>
    </recommendedName>
</protein>
<name>A0ABR8NHV9_9MICO</name>
<dbReference type="Proteomes" id="UP000598426">
    <property type="component" value="Unassembled WGS sequence"/>
</dbReference>
<feature type="domain" description="Glyoxalase-like" evidence="6">
    <location>
        <begin position="144"/>
        <end position="234"/>
    </location>
</feature>
<evidence type="ECO:0000256" key="3">
    <source>
        <dbReference type="ARBA" id="ARBA00013252"/>
    </source>
</evidence>
<organism evidence="7 8">
    <name type="scientific">Microbacterium helvum</name>
    <dbReference type="NCBI Taxonomy" id="2773713"/>
    <lineage>
        <taxon>Bacteria</taxon>
        <taxon>Bacillati</taxon>
        <taxon>Actinomycetota</taxon>
        <taxon>Actinomycetes</taxon>
        <taxon>Micrococcales</taxon>
        <taxon>Microbacteriaceae</taxon>
        <taxon>Microbacterium</taxon>
    </lineage>
</organism>
<dbReference type="SUPFAM" id="SSF54593">
    <property type="entry name" value="Glyoxalase/Bleomycin resistance protein/Dihydroxybiphenyl dioxygenase"/>
    <property type="match status" value="1"/>
</dbReference>
<dbReference type="InterPro" id="IPR029068">
    <property type="entry name" value="Glyas_Bleomycin-R_OHBP_Dase"/>
</dbReference>
<gene>
    <name evidence="7" type="ORF">IF188_01020</name>
</gene>
<keyword evidence="5" id="KW-0456">Lyase</keyword>
<accession>A0ABR8NHV9</accession>
<comment type="similarity">
    <text evidence="2">Belongs to the pterin-4-alpha-carbinolamine dehydratase family.</text>
</comment>
<dbReference type="Pfam" id="PF01329">
    <property type="entry name" value="Pterin_4a"/>
    <property type="match status" value="1"/>
</dbReference>
<dbReference type="EC" id="4.2.1.96" evidence="3"/>
<dbReference type="Gene3D" id="3.10.180.10">
    <property type="entry name" value="2,3-Dihydroxybiphenyl 1,2-Dioxygenase, domain 1"/>
    <property type="match status" value="1"/>
</dbReference>
<dbReference type="InterPro" id="IPR036428">
    <property type="entry name" value="PCD_sf"/>
</dbReference>
<dbReference type="EMBL" id="JACXZS010000001">
    <property type="protein sequence ID" value="MBD3940280.1"/>
    <property type="molecule type" value="Genomic_DNA"/>
</dbReference>
<sequence>MLTRPQQLARIIVAQPPIGDGTIAPEIEIISSKAFHAAEGVEDWRVLYGGAHAFFRTESLGDGARLVAEVVAIAEEQGHFPDVDLRPEGVFVKTFSHRSGSLSAADARLAAAVSAAARRLGLEPDPSVLRVLGIAVVQGPDAHVRPFWTAALGYEPMGADDAVDPLRRSPHLWFQTMEPPKSGRGRTHIDVSVPRDRVDAYVAAALEAGGRLADDSHAPEWWTLASPDNHGVDLAAWSDDTDQAY</sequence>
<evidence type="ECO:0000256" key="5">
    <source>
        <dbReference type="ARBA" id="ARBA00023239"/>
    </source>
</evidence>
<comment type="caution">
    <text evidence="7">The sequence shown here is derived from an EMBL/GenBank/DDBJ whole genome shotgun (WGS) entry which is preliminary data.</text>
</comment>
<proteinExistence type="inferred from homology"/>
<dbReference type="SUPFAM" id="SSF55248">
    <property type="entry name" value="PCD-like"/>
    <property type="match status" value="1"/>
</dbReference>
<reference evidence="7 8" key="1">
    <citation type="submission" date="2020-09" db="EMBL/GenBank/DDBJ databases">
        <title>Isolation and identification of active actinomycetes.</title>
        <authorList>
            <person name="Li X."/>
        </authorList>
    </citation>
    <scope>NUCLEOTIDE SEQUENCE [LARGE SCALE GENOMIC DNA]</scope>
    <source>
        <strain evidence="7 8">NEAU-LLC</strain>
    </source>
</reference>
<evidence type="ECO:0000259" key="6">
    <source>
        <dbReference type="Pfam" id="PF18029"/>
    </source>
</evidence>
<evidence type="ECO:0000313" key="8">
    <source>
        <dbReference type="Proteomes" id="UP000598426"/>
    </source>
</evidence>
<evidence type="ECO:0000313" key="7">
    <source>
        <dbReference type="EMBL" id="MBD3940280.1"/>
    </source>
</evidence>
<dbReference type="InterPro" id="IPR001533">
    <property type="entry name" value="Pterin_deHydtase"/>
</dbReference>